<accession>A0ABW0NZY2</accession>
<sequence>MTNSTARHRGTDHDEFLVSWIGALRSVPIHANERARAEAELIARL</sequence>
<organism evidence="1 2">
    <name type="scientific">Bosea massiliensis</name>
    <dbReference type="NCBI Taxonomy" id="151419"/>
    <lineage>
        <taxon>Bacteria</taxon>
        <taxon>Pseudomonadati</taxon>
        <taxon>Pseudomonadota</taxon>
        <taxon>Alphaproteobacteria</taxon>
        <taxon>Hyphomicrobiales</taxon>
        <taxon>Boseaceae</taxon>
        <taxon>Bosea</taxon>
    </lineage>
</organism>
<dbReference type="Proteomes" id="UP001596060">
    <property type="component" value="Unassembled WGS sequence"/>
</dbReference>
<name>A0ABW0NZY2_9HYPH</name>
<evidence type="ECO:0000313" key="2">
    <source>
        <dbReference type="Proteomes" id="UP001596060"/>
    </source>
</evidence>
<reference evidence="2" key="1">
    <citation type="journal article" date="2019" name="Int. J. Syst. Evol. Microbiol.">
        <title>The Global Catalogue of Microorganisms (GCM) 10K type strain sequencing project: providing services to taxonomists for standard genome sequencing and annotation.</title>
        <authorList>
            <consortium name="The Broad Institute Genomics Platform"/>
            <consortium name="The Broad Institute Genome Sequencing Center for Infectious Disease"/>
            <person name="Wu L."/>
            <person name="Ma J."/>
        </authorList>
    </citation>
    <scope>NUCLEOTIDE SEQUENCE [LARGE SCALE GENOMIC DNA]</scope>
    <source>
        <strain evidence="2">CCUG 43117</strain>
    </source>
</reference>
<dbReference type="EMBL" id="JBHSLU010000017">
    <property type="protein sequence ID" value="MFC5505408.1"/>
    <property type="molecule type" value="Genomic_DNA"/>
</dbReference>
<dbReference type="RefSeq" id="WP_377816540.1">
    <property type="nucleotide sequence ID" value="NZ_JBHSLU010000017.1"/>
</dbReference>
<protein>
    <submittedName>
        <fullName evidence="1">Uncharacterized protein</fullName>
    </submittedName>
</protein>
<evidence type="ECO:0000313" key="1">
    <source>
        <dbReference type="EMBL" id="MFC5505408.1"/>
    </source>
</evidence>
<keyword evidence="2" id="KW-1185">Reference proteome</keyword>
<comment type="caution">
    <text evidence="1">The sequence shown here is derived from an EMBL/GenBank/DDBJ whole genome shotgun (WGS) entry which is preliminary data.</text>
</comment>
<proteinExistence type="predicted"/>
<gene>
    <name evidence="1" type="ORF">ACFPN9_09070</name>
</gene>